<dbReference type="PANTHER" id="PTHR37433:SF19">
    <property type="entry name" value="ACTIVIN_RECP DOMAIN-CONTAINING PROTEIN"/>
    <property type="match status" value="1"/>
</dbReference>
<feature type="domain" description="DUF7622" evidence="1">
    <location>
        <begin position="51"/>
        <end position="144"/>
    </location>
</feature>
<reference evidence="2" key="2">
    <citation type="submission" date="2022-06" db="UniProtKB">
        <authorList>
            <consortium name="EnsemblMetazoa"/>
        </authorList>
    </citation>
    <scope>IDENTIFICATION</scope>
    <source>
        <strain evidence="2">PS312</strain>
    </source>
</reference>
<dbReference type="InterPro" id="IPR056039">
    <property type="entry name" value="DUF7622"/>
</dbReference>
<keyword evidence="3" id="KW-1185">Reference proteome</keyword>
<dbReference type="PANTHER" id="PTHR37433">
    <property type="entry name" value="PROTEIN CBG25136-RELATED"/>
    <property type="match status" value="1"/>
</dbReference>
<evidence type="ECO:0000313" key="3">
    <source>
        <dbReference type="Proteomes" id="UP000005239"/>
    </source>
</evidence>
<dbReference type="Proteomes" id="UP000005239">
    <property type="component" value="Unassembled WGS sequence"/>
</dbReference>
<evidence type="ECO:0000313" key="2">
    <source>
        <dbReference type="EnsemblMetazoa" id="PPA37177.1"/>
    </source>
</evidence>
<reference evidence="3" key="1">
    <citation type="journal article" date="2008" name="Nat. Genet.">
        <title>The Pristionchus pacificus genome provides a unique perspective on nematode lifestyle and parasitism.</title>
        <authorList>
            <person name="Dieterich C."/>
            <person name="Clifton S.W."/>
            <person name="Schuster L.N."/>
            <person name="Chinwalla A."/>
            <person name="Delehaunty K."/>
            <person name="Dinkelacker I."/>
            <person name="Fulton L."/>
            <person name="Fulton R."/>
            <person name="Godfrey J."/>
            <person name="Minx P."/>
            <person name="Mitreva M."/>
            <person name="Roeseler W."/>
            <person name="Tian H."/>
            <person name="Witte H."/>
            <person name="Yang S.P."/>
            <person name="Wilson R.K."/>
            <person name="Sommer R.J."/>
        </authorList>
    </citation>
    <scope>NUCLEOTIDE SEQUENCE [LARGE SCALE GENOMIC DNA]</scope>
    <source>
        <strain evidence="3">PS312</strain>
    </source>
</reference>
<proteinExistence type="predicted"/>
<dbReference type="EnsemblMetazoa" id="PPA37177.1">
    <property type="protein sequence ID" value="PPA37177.1"/>
    <property type="gene ID" value="WBGene00275546"/>
</dbReference>
<dbReference type="AlphaFoldDB" id="A0A2A6BRX2"/>
<evidence type="ECO:0000259" key="1">
    <source>
        <dbReference type="Pfam" id="PF24602"/>
    </source>
</evidence>
<protein>
    <recommendedName>
        <fullName evidence="1">DUF7622 domain-containing protein</fullName>
    </recommendedName>
</protein>
<gene>
    <name evidence="2" type="primary">WBGene00275546</name>
</gene>
<dbReference type="Pfam" id="PF24602">
    <property type="entry name" value="DUF7622"/>
    <property type="match status" value="1"/>
</dbReference>
<accession>A0A2A6BRX2</accession>
<name>A0A2A6BRX2_PRIPA</name>
<accession>A0A8R1UP45</accession>
<organism evidence="2 3">
    <name type="scientific">Pristionchus pacificus</name>
    <name type="common">Parasitic nematode worm</name>
    <dbReference type="NCBI Taxonomy" id="54126"/>
    <lineage>
        <taxon>Eukaryota</taxon>
        <taxon>Metazoa</taxon>
        <taxon>Ecdysozoa</taxon>
        <taxon>Nematoda</taxon>
        <taxon>Chromadorea</taxon>
        <taxon>Rhabditida</taxon>
        <taxon>Rhabditina</taxon>
        <taxon>Diplogasteromorpha</taxon>
        <taxon>Diplogasteroidea</taxon>
        <taxon>Neodiplogasteridae</taxon>
        <taxon>Pristionchus</taxon>
    </lineage>
</organism>
<sequence length="234" mass="26450">MFHNLIMIDQTSKIDSKGNVVPISSLIANCNSLQCTNRAKELQSKTFISSRTQVSCYSIQTGSKQRANESFQYSCTGDFCYVSSYHRHNQTRGCLTIVDESLAERKVEVANNIFQMPILFTQEGKFVFLLLNVYICSTNYCNLEDMDSGNTAHTVESYHALLEEIKKKAGRNNTSFNLISNFFVGLKSGGDETWCRRVAQEIPNEAGEACSPLMIFERKMPTSKSVLEFDEEHN</sequence>